<name>A0ACD3A7J4_9AGAR</name>
<sequence length="248" mass="26259">MSSLRPLLVVAGLGTGQGTGAATARLFAKSGYSVALIARGQDAVQGLAKKINDEGGNAAGFPIASYAPSDIQSAFSAIKTHFPAQTHTLKAAVWNAGAGVWKPFLEITEQDVQNSLDTNVVAAFAFARQVILGLKENELDNNGKKGTLIFTGATASVRGNVTTSAFSASKHALRALSQSLAKEFGKEKIHVSHVIIDGGIRTDRSIDRIQAGNGLEPDSIAQSYLYLANQDHSALTWELDLRPAVEKW</sequence>
<evidence type="ECO:0000313" key="2">
    <source>
        <dbReference type="Proteomes" id="UP000308600"/>
    </source>
</evidence>
<protein>
    <submittedName>
        <fullName evidence="1">NAD(P)-binding protein</fullName>
    </submittedName>
</protein>
<gene>
    <name evidence="1" type="ORF">BDN72DRAFT_904240</name>
</gene>
<reference evidence="1 2" key="1">
    <citation type="journal article" date="2019" name="Nat. Ecol. Evol.">
        <title>Megaphylogeny resolves global patterns of mushroom evolution.</title>
        <authorList>
            <person name="Varga T."/>
            <person name="Krizsan K."/>
            <person name="Foldi C."/>
            <person name="Dima B."/>
            <person name="Sanchez-Garcia M."/>
            <person name="Sanchez-Ramirez S."/>
            <person name="Szollosi G.J."/>
            <person name="Szarkandi J.G."/>
            <person name="Papp V."/>
            <person name="Albert L."/>
            <person name="Andreopoulos W."/>
            <person name="Angelini C."/>
            <person name="Antonin V."/>
            <person name="Barry K.W."/>
            <person name="Bougher N.L."/>
            <person name="Buchanan P."/>
            <person name="Buyck B."/>
            <person name="Bense V."/>
            <person name="Catcheside P."/>
            <person name="Chovatia M."/>
            <person name="Cooper J."/>
            <person name="Damon W."/>
            <person name="Desjardin D."/>
            <person name="Finy P."/>
            <person name="Geml J."/>
            <person name="Haridas S."/>
            <person name="Hughes K."/>
            <person name="Justo A."/>
            <person name="Karasinski D."/>
            <person name="Kautmanova I."/>
            <person name="Kiss B."/>
            <person name="Kocsube S."/>
            <person name="Kotiranta H."/>
            <person name="LaButti K.M."/>
            <person name="Lechner B.E."/>
            <person name="Liimatainen K."/>
            <person name="Lipzen A."/>
            <person name="Lukacs Z."/>
            <person name="Mihaltcheva S."/>
            <person name="Morgado L.N."/>
            <person name="Niskanen T."/>
            <person name="Noordeloos M.E."/>
            <person name="Ohm R.A."/>
            <person name="Ortiz-Santana B."/>
            <person name="Ovrebo C."/>
            <person name="Racz N."/>
            <person name="Riley R."/>
            <person name="Savchenko A."/>
            <person name="Shiryaev A."/>
            <person name="Soop K."/>
            <person name="Spirin V."/>
            <person name="Szebenyi C."/>
            <person name="Tomsovsky M."/>
            <person name="Tulloss R.E."/>
            <person name="Uehling J."/>
            <person name="Grigoriev I.V."/>
            <person name="Vagvolgyi C."/>
            <person name="Papp T."/>
            <person name="Martin F.M."/>
            <person name="Miettinen O."/>
            <person name="Hibbett D.S."/>
            <person name="Nagy L.G."/>
        </authorList>
    </citation>
    <scope>NUCLEOTIDE SEQUENCE [LARGE SCALE GENOMIC DNA]</scope>
    <source>
        <strain evidence="1 2">NL-1719</strain>
    </source>
</reference>
<accession>A0ACD3A7J4</accession>
<proteinExistence type="predicted"/>
<dbReference type="Proteomes" id="UP000308600">
    <property type="component" value="Unassembled WGS sequence"/>
</dbReference>
<keyword evidence="2" id="KW-1185">Reference proteome</keyword>
<dbReference type="EMBL" id="ML208676">
    <property type="protein sequence ID" value="TFK61279.1"/>
    <property type="molecule type" value="Genomic_DNA"/>
</dbReference>
<organism evidence="1 2">
    <name type="scientific">Pluteus cervinus</name>
    <dbReference type="NCBI Taxonomy" id="181527"/>
    <lineage>
        <taxon>Eukaryota</taxon>
        <taxon>Fungi</taxon>
        <taxon>Dikarya</taxon>
        <taxon>Basidiomycota</taxon>
        <taxon>Agaricomycotina</taxon>
        <taxon>Agaricomycetes</taxon>
        <taxon>Agaricomycetidae</taxon>
        <taxon>Agaricales</taxon>
        <taxon>Pluteineae</taxon>
        <taxon>Pluteaceae</taxon>
        <taxon>Pluteus</taxon>
    </lineage>
</organism>
<evidence type="ECO:0000313" key="1">
    <source>
        <dbReference type="EMBL" id="TFK61279.1"/>
    </source>
</evidence>